<protein>
    <submittedName>
        <fullName evidence="3">Uncharacterized protein</fullName>
    </submittedName>
</protein>
<gene>
    <name evidence="3" type="ORF">FB567DRAFT_519249</name>
</gene>
<dbReference type="OrthoDB" id="5340163at2759"/>
<dbReference type="EMBL" id="JAGMVJ010000005">
    <property type="protein sequence ID" value="KAH7090167.1"/>
    <property type="molecule type" value="Genomic_DNA"/>
</dbReference>
<dbReference type="Pfam" id="PF14022">
    <property type="entry name" value="DUF4238"/>
    <property type="match status" value="1"/>
</dbReference>
<evidence type="ECO:0000313" key="4">
    <source>
        <dbReference type="Proteomes" id="UP000813461"/>
    </source>
</evidence>
<evidence type="ECO:0000313" key="3">
    <source>
        <dbReference type="EMBL" id="KAH7090167.1"/>
    </source>
</evidence>
<keyword evidence="2" id="KW-1133">Transmembrane helix</keyword>
<dbReference type="AlphaFoldDB" id="A0A8K0RC43"/>
<name>A0A8K0RC43_9PLEO</name>
<evidence type="ECO:0000256" key="1">
    <source>
        <dbReference type="SAM" id="MobiDB-lite"/>
    </source>
</evidence>
<reference evidence="3" key="1">
    <citation type="journal article" date="2021" name="Nat. Commun.">
        <title>Genetic determinants of endophytism in the Arabidopsis root mycobiome.</title>
        <authorList>
            <person name="Mesny F."/>
            <person name="Miyauchi S."/>
            <person name="Thiergart T."/>
            <person name="Pickel B."/>
            <person name="Atanasova L."/>
            <person name="Karlsson M."/>
            <person name="Huettel B."/>
            <person name="Barry K.W."/>
            <person name="Haridas S."/>
            <person name="Chen C."/>
            <person name="Bauer D."/>
            <person name="Andreopoulos W."/>
            <person name="Pangilinan J."/>
            <person name="LaButti K."/>
            <person name="Riley R."/>
            <person name="Lipzen A."/>
            <person name="Clum A."/>
            <person name="Drula E."/>
            <person name="Henrissat B."/>
            <person name="Kohler A."/>
            <person name="Grigoriev I.V."/>
            <person name="Martin F.M."/>
            <person name="Hacquard S."/>
        </authorList>
    </citation>
    <scope>NUCLEOTIDE SEQUENCE</scope>
    <source>
        <strain evidence="3">MPI-SDFR-AT-0120</strain>
    </source>
</reference>
<feature type="region of interest" description="Disordered" evidence="1">
    <location>
        <begin position="59"/>
        <end position="79"/>
    </location>
</feature>
<keyword evidence="4" id="KW-1185">Reference proteome</keyword>
<proteinExistence type="predicted"/>
<keyword evidence="2" id="KW-0472">Membrane</keyword>
<comment type="caution">
    <text evidence="3">The sequence shown here is derived from an EMBL/GenBank/DDBJ whole genome shotgun (WGS) entry which is preliminary data.</text>
</comment>
<evidence type="ECO:0000256" key="2">
    <source>
        <dbReference type="SAM" id="Phobius"/>
    </source>
</evidence>
<dbReference type="InterPro" id="IPR025332">
    <property type="entry name" value="DUF4238"/>
</dbReference>
<organism evidence="3 4">
    <name type="scientific">Paraphoma chrysanthemicola</name>
    <dbReference type="NCBI Taxonomy" id="798071"/>
    <lineage>
        <taxon>Eukaryota</taxon>
        <taxon>Fungi</taxon>
        <taxon>Dikarya</taxon>
        <taxon>Ascomycota</taxon>
        <taxon>Pezizomycotina</taxon>
        <taxon>Dothideomycetes</taxon>
        <taxon>Pleosporomycetidae</taxon>
        <taxon>Pleosporales</taxon>
        <taxon>Pleosporineae</taxon>
        <taxon>Phaeosphaeriaceae</taxon>
        <taxon>Paraphoma</taxon>
    </lineage>
</organism>
<dbReference type="Proteomes" id="UP000813461">
    <property type="component" value="Unassembled WGS sequence"/>
</dbReference>
<sequence>MLIFSVNENRLCPVYFGCLCPSSKTPHQRSEMDSQSPTQYHHYIPQFILRRFAIDSTPEAALPTRKSKKRRPQQTKSDKMVNIVDLGKSPPEIRKTFVRRTFGLHNMYKDSLNSADQMHVEKKFGEIEQISSRIIARVVDAHKAGKESITLSRLDKDYLRKFCFVMKYRSPGFFRRFNHEVAEDYNSADRTQFLKYMRTNGFTRPIDVWFDNLIKIIDAPMDPSGDWIANLFSRIYFGDAEWLFINIRSMYLVFVCPADPNEEFILTENAFGIHEGPVSFSTNRLTGEQTMTAYTEFHVLNIISPHLVMLLRHNTLPEPREDVNPEIRDWKRRKMKGQACLHIDPANATSLLEDLPVARAINSYTITKNERLVLAEGADGKPRPGDEFTFPFYRLETRHVQTINAIMLNEAHSISTIVFHSEAALRKAVEFYIDYPVGDKGGHSLRDVGLATNDPRFFLFVKLVQLARLLGSSIMDAEPNEDDDLVIQVLRTAVPVHSNHPVAVVMTVLMEVLERSDLTVGAVYNLDRMLPHLPGHPKNVYEVVQKAAPENFNQYTTVLRTLPLPIWKYAWDVLVRKYLQVNNVVDNQEELIMPPMLSHINAQWRSSVATNSRPEVMGSIPRVRHDGHKEQRNDAKPDHADWTATLSREGLRKAFDGLIHEEKGEVLPEVRDHSHQVGLANHSNSLSEGKVEIAEVPKPHVLENPFDENRGSGKMSASQGFVRQAAQPSSLSYVLVMVAALVLFAWLRPGT</sequence>
<feature type="transmembrane region" description="Helical" evidence="2">
    <location>
        <begin position="730"/>
        <end position="747"/>
    </location>
</feature>
<keyword evidence="2" id="KW-0812">Transmembrane</keyword>
<accession>A0A8K0RC43</accession>